<protein>
    <recommendedName>
        <fullName evidence="3">F-box associated domain-containing protein</fullName>
    </recommendedName>
</protein>
<reference evidence="1 2" key="1">
    <citation type="submission" date="2016-09" db="EMBL/GenBank/DDBJ databases">
        <title>The draft genome of Dichanthelium oligosanthes: A C3 panicoid grass species.</title>
        <authorList>
            <person name="Studer A.J."/>
            <person name="Schnable J.C."/>
            <person name="Brutnell T.P."/>
        </authorList>
    </citation>
    <scope>NUCLEOTIDE SEQUENCE [LARGE SCALE GENOMIC DNA]</scope>
    <source>
        <strain evidence="2">cv. Kellogg 1175</strain>
        <tissue evidence="1">Leaf</tissue>
    </source>
</reference>
<dbReference type="EMBL" id="LWDX02047409">
    <property type="protein sequence ID" value="OEL21660.1"/>
    <property type="molecule type" value="Genomic_DNA"/>
</dbReference>
<gene>
    <name evidence="1" type="ORF">BAE44_0017321</name>
</gene>
<evidence type="ECO:0008006" key="3">
    <source>
        <dbReference type="Google" id="ProtNLM"/>
    </source>
</evidence>
<accession>A0A1E5V920</accession>
<organism evidence="1 2">
    <name type="scientific">Dichanthelium oligosanthes</name>
    <dbReference type="NCBI Taxonomy" id="888268"/>
    <lineage>
        <taxon>Eukaryota</taxon>
        <taxon>Viridiplantae</taxon>
        <taxon>Streptophyta</taxon>
        <taxon>Embryophyta</taxon>
        <taxon>Tracheophyta</taxon>
        <taxon>Spermatophyta</taxon>
        <taxon>Magnoliopsida</taxon>
        <taxon>Liliopsida</taxon>
        <taxon>Poales</taxon>
        <taxon>Poaceae</taxon>
        <taxon>PACMAD clade</taxon>
        <taxon>Panicoideae</taxon>
        <taxon>Panicodae</taxon>
        <taxon>Paniceae</taxon>
        <taxon>Dichantheliinae</taxon>
        <taxon>Dichanthelium</taxon>
    </lineage>
</organism>
<sequence>MVQTVSRPIKHEPYVNIWFLVDSEKSVWVKNYVIQMHESWYGFEAMPETLVDGRMLLLNFVKKQEQESHAPKWILQLYDATLRRWRRGSHSLDGDAQIVLG</sequence>
<evidence type="ECO:0000313" key="2">
    <source>
        <dbReference type="Proteomes" id="UP000095767"/>
    </source>
</evidence>
<evidence type="ECO:0000313" key="1">
    <source>
        <dbReference type="EMBL" id="OEL21660.1"/>
    </source>
</evidence>
<keyword evidence="2" id="KW-1185">Reference proteome</keyword>
<name>A0A1E5V920_9POAL</name>
<proteinExistence type="predicted"/>
<comment type="caution">
    <text evidence="1">The sequence shown here is derived from an EMBL/GenBank/DDBJ whole genome shotgun (WGS) entry which is preliminary data.</text>
</comment>
<dbReference type="AlphaFoldDB" id="A0A1E5V920"/>
<dbReference type="OrthoDB" id="695600at2759"/>
<dbReference type="Proteomes" id="UP000095767">
    <property type="component" value="Unassembled WGS sequence"/>
</dbReference>